<dbReference type="SMART" id="SM00493">
    <property type="entry name" value="TOPRIM"/>
    <property type="match status" value="1"/>
</dbReference>
<dbReference type="AlphaFoldDB" id="A0AAE3IFK8"/>
<organism evidence="2 3">
    <name type="scientific">Hominimerdicola aceti</name>
    <dbReference type="NCBI Taxonomy" id="2981726"/>
    <lineage>
        <taxon>Bacteria</taxon>
        <taxon>Bacillati</taxon>
        <taxon>Bacillota</taxon>
        <taxon>Clostridia</taxon>
        <taxon>Eubacteriales</taxon>
        <taxon>Oscillospiraceae</taxon>
        <taxon>Hominimerdicola</taxon>
    </lineage>
</organism>
<dbReference type="PROSITE" id="PS50880">
    <property type="entry name" value="TOPRIM"/>
    <property type="match status" value="1"/>
</dbReference>
<evidence type="ECO:0000313" key="2">
    <source>
        <dbReference type="EMBL" id="MCU6704679.1"/>
    </source>
</evidence>
<dbReference type="SUPFAM" id="SSF110455">
    <property type="entry name" value="Toprim domain"/>
    <property type="match status" value="1"/>
</dbReference>
<name>A0AAE3IFK8_9FIRM</name>
<comment type="caution">
    <text evidence="2">The sequence shown here is derived from an EMBL/GenBank/DDBJ whole genome shotgun (WGS) entry which is preliminary data.</text>
</comment>
<accession>A0AAE3IFK8</accession>
<evidence type="ECO:0000313" key="3">
    <source>
        <dbReference type="Proteomes" id="UP001208131"/>
    </source>
</evidence>
<dbReference type="Gene3D" id="3.40.1360.10">
    <property type="match status" value="1"/>
</dbReference>
<evidence type="ECO:0000259" key="1">
    <source>
        <dbReference type="PROSITE" id="PS50880"/>
    </source>
</evidence>
<dbReference type="Proteomes" id="UP001208131">
    <property type="component" value="Unassembled WGS sequence"/>
</dbReference>
<dbReference type="GO" id="GO:0043822">
    <property type="term" value="F:ribonuclease M5 activity"/>
    <property type="evidence" value="ECO:0007669"/>
    <property type="project" value="TreeGrafter"/>
</dbReference>
<dbReference type="EMBL" id="JAOQJZ010000001">
    <property type="protein sequence ID" value="MCU6704679.1"/>
    <property type="molecule type" value="Genomic_DNA"/>
</dbReference>
<dbReference type="InterPro" id="IPR006171">
    <property type="entry name" value="TOPRIM_dom"/>
</dbReference>
<dbReference type="GO" id="GO:0006364">
    <property type="term" value="P:rRNA processing"/>
    <property type="evidence" value="ECO:0007669"/>
    <property type="project" value="TreeGrafter"/>
</dbReference>
<dbReference type="RefSeq" id="WP_267300309.1">
    <property type="nucleotide sequence ID" value="NZ_JAOQJZ010000001.1"/>
</dbReference>
<dbReference type="PANTHER" id="PTHR39156">
    <property type="entry name" value="RIBONUCLEASE M5"/>
    <property type="match status" value="1"/>
</dbReference>
<feature type="domain" description="Toprim" evidence="1">
    <location>
        <begin position="7"/>
        <end position="88"/>
    </location>
</feature>
<dbReference type="InterPro" id="IPR025156">
    <property type="entry name" value="RNase_M5_C"/>
</dbReference>
<dbReference type="PANTHER" id="PTHR39156:SF2">
    <property type="entry name" value="DNA PRIMASE (BACTERIAL TYPE) AND SMALL PRIMASE-LIKE PROTEINS"/>
    <property type="match status" value="1"/>
</dbReference>
<reference evidence="2 3" key="1">
    <citation type="journal article" date="2021" name="ISME Commun">
        <title>Automated analysis of genomic sequences facilitates high-throughput and comprehensive description of bacteria.</title>
        <authorList>
            <person name="Hitch T.C.A."/>
        </authorList>
    </citation>
    <scope>NUCLEOTIDE SEQUENCE [LARGE SCALE GENOMIC DNA]</scope>
    <source>
        <strain evidence="2 3">Sanger_31</strain>
    </source>
</reference>
<keyword evidence="3" id="KW-1185">Reference proteome</keyword>
<sequence>MEKLKISRAIIVEGKYDKIKLSSIVDGVIIVTNGFRIYKDPDKAALIRYYAQHGGIAILTDSDTAGFRIRGHIKGIVPKGDIVNVYVPEIFGKERRKTEPSKEGLLGVEGVPADIIREAFEKAGIIGEKVADRELMTKLDFYELGLSGRPDSSRLRQLVCEKLSLPQKLTANALLEVLNTMLDKDSLQALIEELTSENNKDKENSVG</sequence>
<proteinExistence type="predicted"/>
<protein>
    <submittedName>
        <fullName evidence="2">DUF4093 domain-containing protein</fullName>
    </submittedName>
</protein>
<gene>
    <name evidence="2" type="ORF">OCV57_01895</name>
</gene>
<dbReference type="Pfam" id="PF13331">
    <property type="entry name" value="DUF4093"/>
    <property type="match status" value="1"/>
</dbReference>